<accession>A0A835BGH7</accession>
<dbReference type="EMBL" id="JACEFO010001972">
    <property type="protein sequence ID" value="KAF8690893.1"/>
    <property type="molecule type" value="Genomic_DNA"/>
</dbReference>
<proteinExistence type="predicted"/>
<sequence>MQSETKEMNKPICQPRSRPPRSAPASP</sequence>
<name>A0A835BGH7_9POAL</name>
<dbReference type="AlphaFoldDB" id="A0A835BGH7"/>
<dbReference type="Proteomes" id="UP000636709">
    <property type="component" value="Unassembled WGS sequence"/>
</dbReference>
<reference evidence="2" key="1">
    <citation type="submission" date="2020-07" db="EMBL/GenBank/DDBJ databases">
        <title>Genome sequence and genetic diversity analysis of an under-domesticated orphan crop, white fonio (Digitaria exilis).</title>
        <authorList>
            <person name="Bennetzen J.L."/>
            <person name="Chen S."/>
            <person name="Ma X."/>
            <person name="Wang X."/>
            <person name="Yssel A.E.J."/>
            <person name="Chaluvadi S.R."/>
            <person name="Johnson M."/>
            <person name="Gangashetty P."/>
            <person name="Hamidou F."/>
            <person name="Sanogo M.D."/>
            <person name="Zwaenepoel A."/>
            <person name="Wallace J."/>
            <person name="Van De Peer Y."/>
            <person name="Van Deynze A."/>
        </authorList>
    </citation>
    <scope>NUCLEOTIDE SEQUENCE</scope>
    <source>
        <tissue evidence="2">Leaves</tissue>
    </source>
</reference>
<gene>
    <name evidence="2" type="ORF">HU200_041301</name>
</gene>
<protein>
    <submittedName>
        <fullName evidence="2">Uncharacterized protein</fullName>
    </submittedName>
</protein>
<organism evidence="2 3">
    <name type="scientific">Digitaria exilis</name>
    <dbReference type="NCBI Taxonomy" id="1010633"/>
    <lineage>
        <taxon>Eukaryota</taxon>
        <taxon>Viridiplantae</taxon>
        <taxon>Streptophyta</taxon>
        <taxon>Embryophyta</taxon>
        <taxon>Tracheophyta</taxon>
        <taxon>Spermatophyta</taxon>
        <taxon>Magnoliopsida</taxon>
        <taxon>Liliopsida</taxon>
        <taxon>Poales</taxon>
        <taxon>Poaceae</taxon>
        <taxon>PACMAD clade</taxon>
        <taxon>Panicoideae</taxon>
        <taxon>Panicodae</taxon>
        <taxon>Paniceae</taxon>
        <taxon>Anthephorinae</taxon>
        <taxon>Digitaria</taxon>
    </lineage>
</organism>
<evidence type="ECO:0000313" key="3">
    <source>
        <dbReference type="Proteomes" id="UP000636709"/>
    </source>
</evidence>
<keyword evidence="3" id="KW-1185">Reference proteome</keyword>
<comment type="caution">
    <text evidence="2">The sequence shown here is derived from an EMBL/GenBank/DDBJ whole genome shotgun (WGS) entry which is preliminary data.</text>
</comment>
<evidence type="ECO:0000256" key="1">
    <source>
        <dbReference type="SAM" id="MobiDB-lite"/>
    </source>
</evidence>
<feature type="region of interest" description="Disordered" evidence="1">
    <location>
        <begin position="1"/>
        <end position="27"/>
    </location>
</feature>
<evidence type="ECO:0000313" key="2">
    <source>
        <dbReference type="EMBL" id="KAF8690893.1"/>
    </source>
</evidence>